<dbReference type="AlphaFoldDB" id="A0A8H6T4L7"/>
<organism evidence="1 2">
    <name type="scientific">Mycena indigotica</name>
    <dbReference type="NCBI Taxonomy" id="2126181"/>
    <lineage>
        <taxon>Eukaryota</taxon>
        <taxon>Fungi</taxon>
        <taxon>Dikarya</taxon>
        <taxon>Basidiomycota</taxon>
        <taxon>Agaricomycotina</taxon>
        <taxon>Agaricomycetes</taxon>
        <taxon>Agaricomycetidae</taxon>
        <taxon>Agaricales</taxon>
        <taxon>Marasmiineae</taxon>
        <taxon>Mycenaceae</taxon>
        <taxon>Mycena</taxon>
    </lineage>
</organism>
<evidence type="ECO:0000313" key="1">
    <source>
        <dbReference type="EMBL" id="KAF7309325.1"/>
    </source>
</evidence>
<dbReference type="PANTHER" id="PTHR35871">
    <property type="entry name" value="EXPRESSED PROTEIN"/>
    <property type="match status" value="1"/>
</dbReference>
<accession>A0A8H6T4L7</accession>
<dbReference type="PANTHER" id="PTHR35871:SF1">
    <property type="entry name" value="CXC1-LIKE CYSTEINE CLUSTER ASSOCIATED WITH KDZ TRANSPOSASES DOMAIN-CONTAINING PROTEIN"/>
    <property type="match status" value="1"/>
</dbReference>
<gene>
    <name evidence="1" type="ORF">MIND_00302800</name>
</gene>
<protein>
    <submittedName>
        <fullName evidence="1">Uncharacterized protein</fullName>
    </submittedName>
</protein>
<evidence type="ECO:0000313" key="2">
    <source>
        <dbReference type="Proteomes" id="UP000636479"/>
    </source>
</evidence>
<dbReference type="GeneID" id="59342406"/>
<dbReference type="OrthoDB" id="3218065at2759"/>
<dbReference type="RefSeq" id="XP_037222775.1">
    <property type="nucleotide sequence ID" value="XM_037359890.1"/>
</dbReference>
<dbReference type="Proteomes" id="UP000636479">
    <property type="component" value="Unassembled WGS sequence"/>
</dbReference>
<comment type="caution">
    <text evidence="1">The sequence shown here is derived from an EMBL/GenBank/DDBJ whole genome shotgun (WGS) entry which is preliminary data.</text>
</comment>
<name>A0A8H6T4L7_9AGAR</name>
<reference evidence="1" key="1">
    <citation type="submission" date="2020-05" db="EMBL/GenBank/DDBJ databases">
        <title>Mycena genomes resolve the evolution of fungal bioluminescence.</title>
        <authorList>
            <person name="Tsai I.J."/>
        </authorList>
    </citation>
    <scope>NUCLEOTIDE SEQUENCE</scope>
    <source>
        <strain evidence="1">171206Taipei</strain>
    </source>
</reference>
<dbReference type="EMBL" id="JACAZF010000003">
    <property type="protein sequence ID" value="KAF7309325.1"/>
    <property type="molecule type" value="Genomic_DNA"/>
</dbReference>
<proteinExistence type="predicted"/>
<keyword evidence="2" id="KW-1185">Reference proteome</keyword>
<sequence>MQLFVKQLKEKIIPAFEAAHGPGYQALFMIDNSQGHSAYSEDALLAQRMNLNPGGKQARLRDGWYLDADKKRKSAQRDARCSPRTWTLAIRASSRVQESMQHRS</sequence>